<dbReference type="RefSeq" id="WP_281814716.1">
    <property type="nucleotide sequence ID" value="NZ_BRLB01000003.1"/>
</dbReference>
<dbReference type="Pfam" id="PF00528">
    <property type="entry name" value="BPD_transp_1"/>
    <property type="match status" value="1"/>
</dbReference>
<organism evidence="9 10">
    <name type="scientific">Vallitalea longa</name>
    <dbReference type="NCBI Taxonomy" id="2936439"/>
    <lineage>
        <taxon>Bacteria</taxon>
        <taxon>Bacillati</taxon>
        <taxon>Bacillota</taxon>
        <taxon>Clostridia</taxon>
        <taxon>Lachnospirales</taxon>
        <taxon>Vallitaleaceae</taxon>
        <taxon>Vallitalea</taxon>
    </lineage>
</organism>
<dbReference type="InterPro" id="IPR000515">
    <property type="entry name" value="MetI-like"/>
</dbReference>
<accession>A0A9W6DFB5</accession>
<gene>
    <name evidence="9" type="ORF">SH1V18_17630</name>
</gene>
<name>A0A9W6DFB5_9FIRM</name>
<feature type="transmembrane region" description="Helical" evidence="7">
    <location>
        <begin position="144"/>
        <end position="166"/>
    </location>
</feature>
<dbReference type="SUPFAM" id="SSF161098">
    <property type="entry name" value="MetI-like"/>
    <property type="match status" value="1"/>
</dbReference>
<protein>
    <submittedName>
        <fullName evidence="9">Sugar ABC transporter permease</fullName>
    </submittedName>
</protein>
<keyword evidence="4 7" id="KW-0812">Transmembrane</keyword>
<keyword evidence="3" id="KW-1003">Cell membrane</keyword>
<evidence type="ECO:0000256" key="5">
    <source>
        <dbReference type="ARBA" id="ARBA00022989"/>
    </source>
</evidence>
<evidence type="ECO:0000256" key="2">
    <source>
        <dbReference type="ARBA" id="ARBA00022448"/>
    </source>
</evidence>
<dbReference type="Gene3D" id="1.10.3720.10">
    <property type="entry name" value="MetI-like"/>
    <property type="match status" value="1"/>
</dbReference>
<dbReference type="InterPro" id="IPR035906">
    <property type="entry name" value="MetI-like_sf"/>
</dbReference>
<evidence type="ECO:0000256" key="3">
    <source>
        <dbReference type="ARBA" id="ARBA00022475"/>
    </source>
</evidence>
<feature type="transmembrane region" description="Helical" evidence="7">
    <location>
        <begin position="241"/>
        <end position="262"/>
    </location>
</feature>
<evidence type="ECO:0000259" key="8">
    <source>
        <dbReference type="PROSITE" id="PS50928"/>
    </source>
</evidence>
<keyword evidence="5 7" id="KW-1133">Transmembrane helix</keyword>
<dbReference type="AlphaFoldDB" id="A0A9W6DFB5"/>
<sequence length="277" mass="31502">MKKNNSKIYDGIVHIILIFFAAVMLLPFIFMILSSFKTTAEITKIPPAFFPENWGYLKNFTDVLSKYNFGIFFKNSLYYAVVKTVIVIYVSSIVGYVLAKFKFRGNRVIFTMILATMMIPWPATLIPNYQMMVWFNWLGKDISILYSAFISGFGVFLMHQFALGIPDSFLEAARIDGASEMKIFHKIVMPMMLNAVGALAIFTFLWEWDNYLWPYLMLDEVAKYTIPVGLSMTQGQFVANYGPMFAGITIAVIPVVIVYLIFQKTFIQGIALGGEKG</sequence>
<feature type="transmembrane region" description="Helical" evidence="7">
    <location>
        <begin position="77"/>
        <end position="99"/>
    </location>
</feature>
<evidence type="ECO:0000256" key="6">
    <source>
        <dbReference type="ARBA" id="ARBA00023136"/>
    </source>
</evidence>
<dbReference type="PROSITE" id="PS50928">
    <property type="entry name" value="ABC_TM1"/>
    <property type="match status" value="1"/>
</dbReference>
<feature type="transmembrane region" description="Helical" evidence="7">
    <location>
        <begin position="187"/>
        <end position="206"/>
    </location>
</feature>
<feature type="transmembrane region" description="Helical" evidence="7">
    <location>
        <begin position="12"/>
        <end position="33"/>
    </location>
</feature>
<dbReference type="GO" id="GO:0055085">
    <property type="term" value="P:transmembrane transport"/>
    <property type="evidence" value="ECO:0007669"/>
    <property type="project" value="InterPro"/>
</dbReference>
<dbReference type="CDD" id="cd06261">
    <property type="entry name" value="TM_PBP2"/>
    <property type="match status" value="1"/>
</dbReference>
<keyword evidence="10" id="KW-1185">Reference proteome</keyword>
<dbReference type="EMBL" id="BRLB01000003">
    <property type="protein sequence ID" value="GKX29283.1"/>
    <property type="molecule type" value="Genomic_DNA"/>
</dbReference>
<feature type="transmembrane region" description="Helical" evidence="7">
    <location>
        <begin position="106"/>
        <end position="124"/>
    </location>
</feature>
<evidence type="ECO:0000313" key="9">
    <source>
        <dbReference type="EMBL" id="GKX29283.1"/>
    </source>
</evidence>
<evidence type="ECO:0000256" key="1">
    <source>
        <dbReference type="ARBA" id="ARBA00004651"/>
    </source>
</evidence>
<dbReference type="PANTHER" id="PTHR43744">
    <property type="entry name" value="ABC TRANSPORTER PERMEASE PROTEIN MG189-RELATED-RELATED"/>
    <property type="match status" value="1"/>
</dbReference>
<dbReference type="Proteomes" id="UP001144256">
    <property type="component" value="Unassembled WGS sequence"/>
</dbReference>
<keyword evidence="2 7" id="KW-0813">Transport</keyword>
<dbReference type="GO" id="GO:0005886">
    <property type="term" value="C:plasma membrane"/>
    <property type="evidence" value="ECO:0007669"/>
    <property type="project" value="UniProtKB-SubCell"/>
</dbReference>
<feature type="domain" description="ABC transmembrane type-1" evidence="8">
    <location>
        <begin position="73"/>
        <end position="262"/>
    </location>
</feature>
<keyword evidence="6 7" id="KW-0472">Membrane</keyword>
<comment type="caution">
    <text evidence="9">The sequence shown here is derived from an EMBL/GenBank/DDBJ whole genome shotgun (WGS) entry which is preliminary data.</text>
</comment>
<evidence type="ECO:0000256" key="4">
    <source>
        <dbReference type="ARBA" id="ARBA00022692"/>
    </source>
</evidence>
<proteinExistence type="inferred from homology"/>
<dbReference type="PANTHER" id="PTHR43744:SF12">
    <property type="entry name" value="ABC TRANSPORTER PERMEASE PROTEIN MG189-RELATED"/>
    <property type="match status" value="1"/>
</dbReference>
<comment type="subcellular location">
    <subcellularLocation>
        <location evidence="1 7">Cell membrane</location>
        <topology evidence="1 7">Multi-pass membrane protein</topology>
    </subcellularLocation>
</comment>
<comment type="similarity">
    <text evidence="7">Belongs to the binding-protein-dependent transport system permease family.</text>
</comment>
<evidence type="ECO:0000256" key="7">
    <source>
        <dbReference type="RuleBase" id="RU363032"/>
    </source>
</evidence>
<evidence type="ECO:0000313" key="10">
    <source>
        <dbReference type="Proteomes" id="UP001144256"/>
    </source>
</evidence>
<reference evidence="9" key="1">
    <citation type="submission" date="2022-06" db="EMBL/GenBank/DDBJ databases">
        <title>Vallitalea longa sp. nov., an anaerobic bacterium isolated from marine sediment.</title>
        <authorList>
            <person name="Hirano S."/>
            <person name="Terahara T."/>
            <person name="Mori K."/>
            <person name="Hamada M."/>
            <person name="Matsumoto R."/>
            <person name="Kobayashi T."/>
        </authorList>
    </citation>
    <scope>NUCLEOTIDE SEQUENCE</scope>
    <source>
        <strain evidence="9">SH18-1</strain>
    </source>
</reference>